<dbReference type="NCBIfam" id="TIGR01730">
    <property type="entry name" value="RND_mfp"/>
    <property type="match status" value="1"/>
</dbReference>
<evidence type="ECO:0000313" key="6">
    <source>
        <dbReference type="Proteomes" id="UP001217476"/>
    </source>
</evidence>
<dbReference type="Proteomes" id="UP001217476">
    <property type="component" value="Chromosome"/>
</dbReference>
<dbReference type="SUPFAM" id="SSF111369">
    <property type="entry name" value="HlyD-like secretion proteins"/>
    <property type="match status" value="1"/>
</dbReference>
<dbReference type="Gene3D" id="2.40.50.100">
    <property type="match status" value="1"/>
</dbReference>
<dbReference type="GO" id="GO:1990281">
    <property type="term" value="C:efflux pump complex"/>
    <property type="evidence" value="ECO:0007669"/>
    <property type="project" value="TreeGrafter"/>
</dbReference>
<dbReference type="Pfam" id="PF25954">
    <property type="entry name" value="Beta-barrel_RND_2"/>
    <property type="match status" value="1"/>
</dbReference>
<sequence length="395" mass="40886">MIRQLVISIVILLAAFAAWVAFVPGSRDVLAGYGITLPFAEQTAAAAVAEARPPGQGRPGGAGRVTNVVTTAVGMSTINDGLSAIGEGTSFRSVTVSSSVGGTLEELLVSPGHQVEAGDIIGRLDADDQQVAYDLALLAVEDARATLARTQGLATSNVVATTALTAAQLASANAELDLRNAQNNLGRRTITTPIDGTIGLMQVTPGNYLSAQTTVTTIDDNSSILVNFWVPERYAASLRTDMPVSVSAVALPGRTFDGQISAIDNRIDPASRTLQVQAAIPNDDGLMRAGMSFVVNIAFPGEQFPTVNPLAILWSADGSYVWKYVDGAATHVPAEIVQRNSDGVLVRSNLKPGDAIITEGILQLSEGARVTLLEGPDGTGSTEEAAASAAPAQPI</sequence>
<evidence type="ECO:0000259" key="3">
    <source>
        <dbReference type="Pfam" id="PF25917"/>
    </source>
</evidence>
<organism evidence="5 6">
    <name type="scientific">Candidatus Devosia phytovorans</name>
    <dbReference type="NCBI Taxonomy" id="3121372"/>
    <lineage>
        <taxon>Bacteria</taxon>
        <taxon>Pseudomonadati</taxon>
        <taxon>Pseudomonadota</taxon>
        <taxon>Alphaproteobacteria</taxon>
        <taxon>Hyphomicrobiales</taxon>
        <taxon>Devosiaceae</taxon>
        <taxon>Devosia</taxon>
    </lineage>
</organism>
<evidence type="ECO:0000256" key="2">
    <source>
        <dbReference type="SAM" id="MobiDB-lite"/>
    </source>
</evidence>
<protein>
    <submittedName>
        <fullName evidence="5">Efflux RND transporter periplasmic adaptor subunit</fullName>
    </submittedName>
</protein>
<feature type="compositionally biased region" description="Low complexity" evidence="2">
    <location>
        <begin position="379"/>
        <end position="395"/>
    </location>
</feature>
<accession>A0AAJ6AZZ0</accession>
<gene>
    <name evidence="5" type="ORF">P0Y65_02290</name>
</gene>
<dbReference type="GO" id="GO:0015562">
    <property type="term" value="F:efflux transmembrane transporter activity"/>
    <property type="evidence" value="ECO:0007669"/>
    <property type="project" value="TreeGrafter"/>
</dbReference>
<dbReference type="PANTHER" id="PTHR30469:SF11">
    <property type="entry name" value="BLL4320 PROTEIN"/>
    <property type="match status" value="1"/>
</dbReference>
<dbReference type="AlphaFoldDB" id="A0AAJ6AZZ0"/>
<dbReference type="InterPro" id="IPR058792">
    <property type="entry name" value="Beta-barrel_RND_2"/>
</dbReference>
<reference evidence="5" key="1">
    <citation type="submission" date="2023-03" db="EMBL/GenBank/DDBJ databases">
        <title>Andean soil-derived lignocellulolytic bacterial consortium as a source of novel taxa and putative plastic-active enzymes.</title>
        <authorList>
            <person name="Diaz-Garcia L."/>
            <person name="Chuvochina M."/>
            <person name="Feuerriegel G."/>
            <person name="Bunk B."/>
            <person name="Sproer C."/>
            <person name="Streit W.R."/>
            <person name="Rodriguez L.M."/>
            <person name="Overmann J."/>
            <person name="Jimenez D.J."/>
        </authorList>
    </citation>
    <scope>NUCLEOTIDE SEQUENCE</scope>
    <source>
        <strain evidence="5">MAG 4196</strain>
    </source>
</reference>
<dbReference type="Gene3D" id="1.10.287.470">
    <property type="entry name" value="Helix hairpin bin"/>
    <property type="match status" value="1"/>
</dbReference>
<dbReference type="FunFam" id="2.40.30.170:FF:000010">
    <property type="entry name" value="Efflux RND transporter periplasmic adaptor subunit"/>
    <property type="match status" value="1"/>
</dbReference>
<dbReference type="PANTHER" id="PTHR30469">
    <property type="entry name" value="MULTIDRUG RESISTANCE PROTEIN MDTA"/>
    <property type="match status" value="1"/>
</dbReference>
<feature type="region of interest" description="Disordered" evidence="2">
    <location>
        <begin position="374"/>
        <end position="395"/>
    </location>
</feature>
<evidence type="ECO:0000259" key="4">
    <source>
        <dbReference type="Pfam" id="PF25954"/>
    </source>
</evidence>
<comment type="similarity">
    <text evidence="1">Belongs to the membrane fusion protein (MFP) (TC 8.A.1) family.</text>
</comment>
<evidence type="ECO:0000256" key="1">
    <source>
        <dbReference type="ARBA" id="ARBA00009477"/>
    </source>
</evidence>
<name>A0AAJ6AZZ0_9HYPH</name>
<dbReference type="Gene3D" id="2.40.420.20">
    <property type="match status" value="1"/>
</dbReference>
<dbReference type="InterPro" id="IPR006143">
    <property type="entry name" value="RND_pump_MFP"/>
</dbReference>
<feature type="domain" description="CusB-like beta-barrel" evidence="4">
    <location>
        <begin position="226"/>
        <end position="298"/>
    </location>
</feature>
<proteinExistence type="inferred from homology"/>
<dbReference type="EMBL" id="CP119312">
    <property type="protein sequence ID" value="WEK05105.1"/>
    <property type="molecule type" value="Genomic_DNA"/>
</dbReference>
<dbReference type="Pfam" id="PF25917">
    <property type="entry name" value="BSH_RND"/>
    <property type="match status" value="1"/>
</dbReference>
<dbReference type="Gene3D" id="2.40.30.170">
    <property type="match status" value="1"/>
</dbReference>
<evidence type="ECO:0000313" key="5">
    <source>
        <dbReference type="EMBL" id="WEK05105.1"/>
    </source>
</evidence>
<feature type="domain" description="Multidrug resistance protein MdtA-like barrel-sandwich hybrid" evidence="3">
    <location>
        <begin position="92"/>
        <end position="215"/>
    </location>
</feature>
<dbReference type="InterPro" id="IPR058625">
    <property type="entry name" value="MdtA-like_BSH"/>
</dbReference>